<dbReference type="GO" id="GO:0005737">
    <property type="term" value="C:cytoplasm"/>
    <property type="evidence" value="ECO:0007669"/>
    <property type="project" value="UniProtKB-SubCell"/>
</dbReference>
<protein>
    <submittedName>
        <fullName evidence="1">Ribbon-helix-helix protein, CopG family</fullName>
    </submittedName>
</protein>
<dbReference type="EMBL" id="JACNYO010000005">
    <property type="protein sequence ID" value="MBC3211856.1"/>
    <property type="molecule type" value="Genomic_DNA"/>
</dbReference>
<dbReference type="AlphaFoldDB" id="A0AAW3WMS1"/>
<dbReference type="GO" id="GO:0043565">
    <property type="term" value="F:sequence-specific DNA binding"/>
    <property type="evidence" value="ECO:0007669"/>
    <property type="project" value="UniProtKB-ARBA"/>
</dbReference>
<dbReference type="SUPFAM" id="SSF47598">
    <property type="entry name" value="Ribbon-helix-helix"/>
    <property type="match status" value="1"/>
</dbReference>
<comment type="caution">
    <text evidence="1">The sequence shown here is derived from an EMBL/GenBank/DDBJ whole genome shotgun (WGS) entry which is preliminary data.</text>
</comment>
<name>A0AAW3WMS1_SERFO</name>
<gene>
    <name evidence="1" type="ORF">H8J20_06875</name>
</gene>
<dbReference type="InterPro" id="IPR010985">
    <property type="entry name" value="Ribbon_hlx_hlx"/>
</dbReference>
<dbReference type="Proteomes" id="UP000659084">
    <property type="component" value="Unassembled WGS sequence"/>
</dbReference>
<dbReference type="CDD" id="cd22233">
    <property type="entry name" value="RHH_CopAso-like"/>
    <property type="match status" value="1"/>
</dbReference>
<evidence type="ECO:0000313" key="1">
    <source>
        <dbReference type="EMBL" id="MBC3211856.1"/>
    </source>
</evidence>
<dbReference type="PANTHER" id="PTHR40688:SF2">
    <property type="entry name" value="RIBBON-HELIX-HELIX PROTEIN COPG DOMAIN-CONTAINING PROTEIN"/>
    <property type="match status" value="1"/>
</dbReference>
<accession>A0AAW3WMS1</accession>
<dbReference type="PANTHER" id="PTHR40688">
    <property type="match status" value="1"/>
</dbReference>
<organism evidence="1 2">
    <name type="scientific">Serratia fonticola</name>
    <dbReference type="NCBI Taxonomy" id="47917"/>
    <lineage>
        <taxon>Bacteria</taxon>
        <taxon>Pseudomonadati</taxon>
        <taxon>Pseudomonadota</taxon>
        <taxon>Gammaproteobacteria</taxon>
        <taxon>Enterobacterales</taxon>
        <taxon>Yersiniaceae</taxon>
        <taxon>Serratia</taxon>
    </lineage>
</organism>
<reference evidence="1" key="1">
    <citation type="submission" date="2020-08" db="EMBL/GenBank/DDBJ databases">
        <title>Food and environmental bacterial isolates.</title>
        <authorList>
            <person name="Richter L."/>
            <person name="Du Plessis E.M."/>
            <person name="Duvenage S."/>
            <person name="Allam M."/>
            <person name="Korsten L."/>
        </authorList>
    </citation>
    <scope>NUCLEOTIDE SEQUENCE</scope>
    <source>
        <strain evidence="1">UPMP2127</strain>
    </source>
</reference>
<evidence type="ECO:0000313" key="2">
    <source>
        <dbReference type="Proteomes" id="UP000659084"/>
    </source>
</evidence>
<dbReference type="Gene3D" id="1.10.1220.10">
    <property type="entry name" value="Met repressor-like"/>
    <property type="match status" value="1"/>
</dbReference>
<dbReference type="InterPro" id="IPR013321">
    <property type="entry name" value="Arc_rbn_hlx_hlx"/>
</dbReference>
<dbReference type="GO" id="GO:0006355">
    <property type="term" value="P:regulation of DNA-templated transcription"/>
    <property type="evidence" value="ECO:0007669"/>
    <property type="project" value="InterPro"/>
</dbReference>
<dbReference type="InterPro" id="IPR052991">
    <property type="entry name" value="Non-func_TypeII_TA_Antitoxin"/>
</dbReference>
<proteinExistence type="predicted"/>
<sequence>MSVMSVRLSDDLSEQLEALAEATGRTKSFLATQAIQDFLNREAWQVAEIQQAIVEADNGDFASDDEMAARFKKMGVTISNEN</sequence>
<dbReference type="RefSeq" id="WP_021181369.1">
    <property type="nucleotide sequence ID" value="NZ_CP040182.1"/>
</dbReference>